<sequence length="264" mass="30922">MDIFSALKRKANTLNYFINSFNGIEYFANILSKVLPDFHNLKVLKLNIITDDLEYHLKTSRFQHLEILQIDYIRVNAINCMIRNSGGRLKKILIAEFEIYDCDFYEESLLLIRTVRENCPLIGYLSLVFLTSDEHFLELDNLLRTCHYLKVLILETFDNFDDKDEGIYEGMKLASGEKILNVLIRSAPINLNVIGIFYDFNFPINILREFLENWKGRSALSFLISNDEYENEEFKALIDQYKDNGVIKEFGRCYAENIIDNFGI</sequence>
<organism evidence="1 2">
    <name type="scientific">Funneliformis mosseae</name>
    <name type="common">Endomycorrhizal fungus</name>
    <name type="synonym">Glomus mosseae</name>
    <dbReference type="NCBI Taxonomy" id="27381"/>
    <lineage>
        <taxon>Eukaryota</taxon>
        <taxon>Fungi</taxon>
        <taxon>Fungi incertae sedis</taxon>
        <taxon>Mucoromycota</taxon>
        <taxon>Glomeromycotina</taxon>
        <taxon>Glomeromycetes</taxon>
        <taxon>Glomerales</taxon>
        <taxon>Glomeraceae</taxon>
        <taxon>Funneliformis</taxon>
    </lineage>
</organism>
<keyword evidence="2" id="KW-1185">Reference proteome</keyword>
<dbReference type="Proteomes" id="UP000789375">
    <property type="component" value="Unassembled WGS sequence"/>
</dbReference>
<gene>
    <name evidence="1" type="ORF">FMOSSE_LOCUS11150</name>
</gene>
<accession>A0A9N9DM60</accession>
<dbReference type="EMBL" id="CAJVPP010004133">
    <property type="protein sequence ID" value="CAG8644233.1"/>
    <property type="molecule type" value="Genomic_DNA"/>
</dbReference>
<comment type="caution">
    <text evidence="1">The sequence shown here is derived from an EMBL/GenBank/DDBJ whole genome shotgun (WGS) entry which is preliminary data.</text>
</comment>
<proteinExistence type="predicted"/>
<name>A0A9N9DM60_FUNMO</name>
<evidence type="ECO:0000313" key="1">
    <source>
        <dbReference type="EMBL" id="CAG8644233.1"/>
    </source>
</evidence>
<reference evidence="1" key="1">
    <citation type="submission" date="2021-06" db="EMBL/GenBank/DDBJ databases">
        <authorList>
            <person name="Kallberg Y."/>
            <person name="Tangrot J."/>
            <person name="Rosling A."/>
        </authorList>
    </citation>
    <scope>NUCLEOTIDE SEQUENCE</scope>
    <source>
        <strain evidence="1">87-6 pot B 2015</strain>
    </source>
</reference>
<dbReference type="AlphaFoldDB" id="A0A9N9DM60"/>
<protein>
    <submittedName>
        <fullName evidence="1">6338_t:CDS:1</fullName>
    </submittedName>
</protein>
<evidence type="ECO:0000313" key="2">
    <source>
        <dbReference type="Proteomes" id="UP000789375"/>
    </source>
</evidence>